<keyword evidence="8 10" id="KW-0445">Lipid transport</keyword>
<feature type="transmembrane region" description="Helical" evidence="10">
    <location>
        <begin position="72"/>
        <end position="93"/>
    </location>
</feature>
<accession>A0ABR2L4L5</accession>
<feature type="transmembrane region" description="Helical" evidence="10">
    <location>
        <begin position="25"/>
        <end position="45"/>
    </location>
</feature>
<protein>
    <recommendedName>
        <fullName evidence="3 10">Autophagy-related protein 9</fullName>
    </recommendedName>
</protein>
<evidence type="ECO:0000256" key="5">
    <source>
        <dbReference type="ARBA" id="ARBA00022692"/>
    </source>
</evidence>
<evidence type="ECO:0000256" key="8">
    <source>
        <dbReference type="ARBA" id="ARBA00023055"/>
    </source>
</evidence>
<comment type="subcellular location">
    <subcellularLocation>
        <location evidence="1 10">Preautophagosomal structure membrane</location>
        <topology evidence="1 10">Multi-pass membrane protein</topology>
    </subcellularLocation>
</comment>
<comment type="function">
    <text evidence="10">Phospholipid scramblase involved in autophagy. Cycles between the preautophagosomal structure/phagophore assembly site (PAS) and the cytoplasmic vesicle pool and supplies membrane for the growing autophagosome. Lipid scramblase activity plays a key role in preautophagosomal structure/phagophore assembly by distributing the phospholipids that arrive through ATG2 from the cytoplasmic to the luminal leaflet of the bilayer, thereby driving autophagosomal membrane expansion.</text>
</comment>
<feature type="transmembrane region" description="Helical" evidence="10">
    <location>
        <begin position="182"/>
        <end position="205"/>
    </location>
</feature>
<keyword evidence="7 10" id="KW-0072">Autophagy</keyword>
<organism evidence="11 12">
    <name type="scientific">Tritrichomonas musculus</name>
    <dbReference type="NCBI Taxonomy" id="1915356"/>
    <lineage>
        <taxon>Eukaryota</taxon>
        <taxon>Metamonada</taxon>
        <taxon>Parabasalia</taxon>
        <taxon>Tritrichomonadida</taxon>
        <taxon>Tritrichomonadidae</taxon>
        <taxon>Tritrichomonas</taxon>
    </lineage>
</organism>
<gene>
    <name evidence="11" type="ORF">M9Y10_015120</name>
</gene>
<evidence type="ECO:0000256" key="6">
    <source>
        <dbReference type="ARBA" id="ARBA00022989"/>
    </source>
</evidence>
<proteinExistence type="inferred from homology"/>
<comment type="caution">
    <text evidence="11">The sequence shown here is derived from an EMBL/GenBank/DDBJ whole genome shotgun (WGS) entry which is preliminary data.</text>
</comment>
<feature type="transmembrane region" description="Helical" evidence="10">
    <location>
        <begin position="316"/>
        <end position="339"/>
    </location>
</feature>
<dbReference type="Proteomes" id="UP001470230">
    <property type="component" value="Unassembled WGS sequence"/>
</dbReference>
<evidence type="ECO:0000313" key="11">
    <source>
        <dbReference type="EMBL" id="KAK8897185.1"/>
    </source>
</evidence>
<keyword evidence="5 10" id="KW-0812">Transmembrane</keyword>
<evidence type="ECO:0000256" key="9">
    <source>
        <dbReference type="ARBA" id="ARBA00023136"/>
    </source>
</evidence>
<evidence type="ECO:0000256" key="3">
    <source>
        <dbReference type="ARBA" id="ARBA00018074"/>
    </source>
</evidence>
<dbReference type="PANTHER" id="PTHR13038:SF10">
    <property type="entry name" value="AUTOPHAGY-RELATED PROTEIN 9"/>
    <property type="match status" value="1"/>
</dbReference>
<comment type="similarity">
    <text evidence="2 10">Belongs to the ATG9 family.</text>
</comment>
<feature type="transmembrane region" description="Helical" evidence="10">
    <location>
        <begin position="412"/>
        <end position="434"/>
    </location>
</feature>
<comment type="caution">
    <text evidence="10">Lacks conserved residue(s) required for the propagation of feature annotation.</text>
</comment>
<evidence type="ECO:0000256" key="4">
    <source>
        <dbReference type="ARBA" id="ARBA00022448"/>
    </source>
</evidence>
<evidence type="ECO:0000256" key="10">
    <source>
        <dbReference type="RuleBase" id="RU364027"/>
    </source>
</evidence>
<dbReference type="InterPro" id="IPR007241">
    <property type="entry name" value="Autophagy-rel_prot_9"/>
</dbReference>
<dbReference type="Pfam" id="PF04109">
    <property type="entry name" value="ATG9"/>
    <property type="match status" value="1"/>
</dbReference>
<feature type="transmembrane region" description="Helical" evidence="10">
    <location>
        <begin position="225"/>
        <end position="247"/>
    </location>
</feature>
<keyword evidence="12" id="KW-1185">Reference proteome</keyword>
<evidence type="ECO:0000313" key="12">
    <source>
        <dbReference type="Proteomes" id="UP001470230"/>
    </source>
</evidence>
<name>A0ABR2L4L5_9EUKA</name>
<dbReference type="PANTHER" id="PTHR13038">
    <property type="entry name" value="APG9 AUTOPHAGY 9"/>
    <property type="match status" value="1"/>
</dbReference>
<dbReference type="EMBL" id="JAPFFF010000002">
    <property type="protein sequence ID" value="KAK8897185.1"/>
    <property type="molecule type" value="Genomic_DNA"/>
</dbReference>
<feature type="transmembrane region" description="Helical" evidence="10">
    <location>
        <begin position="346"/>
        <end position="365"/>
    </location>
</feature>
<keyword evidence="6 10" id="KW-1133">Transmembrane helix</keyword>
<evidence type="ECO:0000256" key="2">
    <source>
        <dbReference type="ARBA" id="ARBA00006185"/>
    </source>
</evidence>
<keyword evidence="4 10" id="KW-0813">Transport</keyword>
<keyword evidence="9 10" id="KW-0472">Membrane</keyword>
<sequence length="540" mass="63216">MKFSWSELYEYFFSRGLLCYTLDRIASIIIGSVISFIPIFLFGCLQFKPIRNVKDISELILPITEGYMRANFFVKLCSFIFTIYTLFLIFQFICNLPRFIQLHLYFKNTLKISDRELSAIIWNDIVEVVLTHEKSESRTFLSVAQEILRYENYIIALISDPSVLMMKYPLSKKRDRIPMSRFFFYLLHLSLSGIVLDSNGCSLVNGVNTLQNMKAADHLKTRFRIIGILMFLFSPFILAFQILYLIFHYAEAIRNSPGTLSLRRWTPQSKWLMREYNELPHLLSERIRKSYLFVNFYLDLFPSPIIRPIARIGCFLTGTLLAIFFVFGIFTDSGFLLTIPIIGDRTLAWLISILASVYGICKMLIPNEERPFDPDEALEQIEKNIHYDFRDKSNSARSWKTYDNLCEFFQPLFIQLLSEIMSVFYNPFIFYMILPQKSQSIVDFIEKNSVNVPDIGWICSFSQFDETDQIQGQVPEQAEKLKRSIAFFNESMTNQETLIDFNSSLIMPDENISLMRKDECSSNELLNDLTNEYKNEDFIL</sequence>
<reference evidence="11 12" key="1">
    <citation type="submission" date="2024-04" db="EMBL/GenBank/DDBJ databases">
        <title>Tritrichomonas musculus Genome.</title>
        <authorList>
            <person name="Alves-Ferreira E."/>
            <person name="Grigg M."/>
            <person name="Lorenzi H."/>
            <person name="Galac M."/>
        </authorList>
    </citation>
    <scope>NUCLEOTIDE SEQUENCE [LARGE SCALE GENOMIC DNA]</scope>
    <source>
        <strain evidence="11 12">EAF2021</strain>
    </source>
</reference>
<evidence type="ECO:0000256" key="7">
    <source>
        <dbReference type="ARBA" id="ARBA00023006"/>
    </source>
</evidence>
<evidence type="ECO:0000256" key="1">
    <source>
        <dbReference type="ARBA" id="ARBA00004511"/>
    </source>
</evidence>